<dbReference type="PANTHER" id="PTHR38445">
    <property type="entry name" value="HTH-TYPE TRANSCRIPTIONAL REPRESSOR YTRA"/>
    <property type="match status" value="1"/>
</dbReference>
<proteinExistence type="predicted"/>
<dbReference type="Gene3D" id="1.10.10.10">
    <property type="entry name" value="Winged helix-like DNA-binding domain superfamily/Winged helix DNA-binding domain"/>
    <property type="match status" value="1"/>
</dbReference>
<gene>
    <name evidence="5" type="ORF">KCTCHS21_49170</name>
</gene>
<organism evidence="5 6">
    <name type="scientific">Cohnella abietis</name>
    <dbReference type="NCBI Taxonomy" id="2507935"/>
    <lineage>
        <taxon>Bacteria</taxon>
        <taxon>Bacillati</taxon>
        <taxon>Bacillota</taxon>
        <taxon>Bacilli</taxon>
        <taxon>Bacillales</taxon>
        <taxon>Paenibacillaceae</taxon>
        <taxon>Cohnella</taxon>
    </lineage>
</organism>
<keyword evidence="2" id="KW-0238">DNA-binding</keyword>
<dbReference type="PANTHER" id="PTHR38445:SF9">
    <property type="entry name" value="HTH-TYPE TRANSCRIPTIONAL REPRESSOR YTRA"/>
    <property type="match status" value="1"/>
</dbReference>
<dbReference type="OrthoDB" id="9802328at2"/>
<evidence type="ECO:0000313" key="6">
    <source>
        <dbReference type="Proteomes" id="UP000289856"/>
    </source>
</evidence>
<accession>A0A3T1DC32</accession>
<dbReference type="SUPFAM" id="SSF46785">
    <property type="entry name" value="Winged helix' DNA-binding domain"/>
    <property type="match status" value="1"/>
</dbReference>
<dbReference type="InterPro" id="IPR000524">
    <property type="entry name" value="Tscrpt_reg_HTH_GntR"/>
</dbReference>
<evidence type="ECO:0000313" key="5">
    <source>
        <dbReference type="EMBL" id="BBI35518.1"/>
    </source>
</evidence>
<keyword evidence="3" id="KW-0804">Transcription</keyword>
<dbReference type="AlphaFoldDB" id="A0A3T1DC32"/>
<protein>
    <recommendedName>
        <fullName evidence="4">HTH gntR-type domain-containing protein</fullName>
    </recommendedName>
</protein>
<dbReference type="SMART" id="SM00345">
    <property type="entry name" value="HTH_GNTR"/>
    <property type="match status" value="1"/>
</dbReference>
<dbReference type="Proteomes" id="UP000289856">
    <property type="component" value="Chromosome"/>
</dbReference>
<evidence type="ECO:0000256" key="2">
    <source>
        <dbReference type="ARBA" id="ARBA00023125"/>
    </source>
</evidence>
<dbReference type="InterPro" id="IPR036388">
    <property type="entry name" value="WH-like_DNA-bd_sf"/>
</dbReference>
<dbReference type="KEGG" id="cohn:KCTCHS21_49170"/>
<dbReference type="EMBL" id="AP019400">
    <property type="protein sequence ID" value="BBI35518.1"/>
    <property type="molecule type" value="Genomic_DNA"/>
</dbReference>
<reference evidence="5 6" key="1">
    <citation type="submission" date="2019-01" db="EMBL/GenBank/DDBJ databases">
        <title>Complete genome sequence of Cohnella hallensis HS21 isolated from Korean fir (Abies koreana) rhizospheric soil.</title>
        <authorList>
            <person name="Jiang L."/>
            <person name="Kang S.W."/>
            <person name="Kim S."/>
            <person name="Jung J."/>
            <person name="Kim C.Y."/>
            <person name="Kim D.H."/>
            <person name="Kim S.W."/>
            <person name="Lee J."/>
        </authorList>
    </citation>
    <scope>NUCLEOTIDE SEQUENCE [LARGE SCALE GENOMIC DNA]</scope>
    <source>
        <strain evidence="5 6">HS21</strain>
    </source>
</reference>
<dbReference type="CDD" id="cd07377">
    <property type="entry name" value="WHTH_GntR"/>
    <property type="match status" value="1"/>
</dbReference>
<evidence type="ECO:0000256" key="1">
    <source>
        <dbReference type="ARBA" id="ARBA00023015"/>
    </source>
</evidence>
<dbReference type="GO" id="GO:0003700">
    <property type="term" value="F:DNA-binding transcription factor activity"/>
    <property type="evidence" value="ECO:0007669"/>
    <property type="project" value="InterPro"/>
</dbReference>
<evidence type="ECO:0000259" key="4">
    <source>
        <dbReference type="PROSITE" id="PS50949"/>
    </source>
</evidence>
<sequence length="321" mass="36351">MMNYGLVVNPEVPLPIHVQVMEQIKWFIVLGFMKPGEVLIPAAQLADLLQVNRNTVQAVYAQLREEGILDTRKGYGTWVADSEQTHKLIEERKPLGQFMEQTFEEALKSGLDRSRFVNLSAASVQLQLKYNTEQFMFIVSKEEEYRFLHEEIVRLTGREAEPLFVEGLADMENSSQSSQSSGDVMVTTLSCVEEVRRLYPNAADSIIIVEPVIDQFTFFEIAHTIKTSRTGFVSGGKRGVDWINSQIAASSADYISLTINEQDKIVEMLGVVEQVYAAPSVYDSVRRLAPDKVKRLNLQLEKSSEFQLKSFSGDRYNYLTS</sequence>
<dbReference type="RefSeq" id="WP_130614258.1">
    <property type="nucleotide sequence ID" value="NZ_AP019400.1"/>
</dbReference>
<keyword evidence="6" id="KW-1185">Reference proteome</keyword>
<evidence type="ECO:0000256" key="3">
    <source>
        <dbReference type="ARBA" id="ARBA00023163"/>
    </source>
</evidence>
<keyword evidence="1" id="KW-0805">Transcription regulation</keyword>
<dbReference type="InterPro" id="IPR036390">
    <property type="entry name" value="WH_DNA-bd_sf"/>
</dbReference>
<dbReference type="PROSITE" id="PS50949">
    <property type="entry name" value="HTH_GNTR"/>
    <property type="match status" value="1"/>
</dbReference>
<feature type="domain" description="HTH gntR-type" evidence="4">
    <location>
        <begin position="14"/>
        <end position="82"/>
    </location>
</feature>
<dbReference type="GO" id="GO:0003677">
    <property type="term" value="F:DNA binding"/>
    <property type="evidence" value="ECO:0007669"/>
    <property type="project" value="UniProtKB-KW"/>
</dbReference>
<name>A0A3T1DC32_9BACL</name>
<dbReference type="Pfam" id="PF00392">
    <property type="entry name" value="GntR"/>
    <property type="match status" value="1"/>
</dbReference>